<evidence type="ECO:0000313" key="2">
    <source>
        <dbReference type="Proteomes" id="UP001398556"/>
    </source>
</evidence>
<evidence type="ECO:0000313" key="1">
    <source>
        <dbReference type="EMBL" id="MEL1242593.1"/>
    </source>
</evidence>
<feature type="non-terminal residue" evidence="1">
    <location>
        <position position="284"/>
    </location>
</feature>
<gene>
    <name evidence="1" type="ORF">AAEO59_16185</name>
</gene>
<sequence length="284" mass="32746">MGNSITKLFAIILERKMVNDKESGANCKVYVLEENNTKNSNQDYIKSIFPESGDVFSSRIFIGENSSQLQEGDLIEISLDEIIPKKESSKSTYIKHQSVKKIGFKTIDIPINYTNKGYLDIEMIKDYFNSTSLETDKLGKFYLSDSQYLFGPFKIENSSITVTGKSVSKFDFNIDELIDVEDCKYSYILEEPKKKVAEIDCMSKIQVLEHLKETLKSFQNINAEVNSIRELKKAVIKNNAGSEGSHGRKKFWPFFLCFKYFIRISTCEYYQNRCNHISKFHCDS</sequence>
<proteinExistence type="predicted"/>
<comment type="caution">
    <text evidence="1">The sequence shown here is derived from an EMBL/GenBank/DDBJ whole genome shotgun (WGS) entry which is preliminary data.</text>
</comment>
<dbReference type="RefSeq" id="WP_341701785.1">
    <property type="nucleotide sequence ID" value="NZ_JBBYHU010000056.1"/>
</dbReference>
<keyword evidence="2" id="KW-1185">Reference proteome</keyword>
<dbReference type="Proteomes" id="UP001398556">
    <property type="component" value="Unassembled WGS sequence"/>
</dbReference>
<reference evidence="1 2" key="1">
    <citation type="submission" date="2024-04" db="EMBL/GenBank/DDBJ databases">
        <title>Flavobacterium sp. DGU99 16S ribosomal RNA gene Genome sequencing and assembly.</title>
        <authorList>
            <person name="Park S."/>
        </authorList>
    </citation>
    <scope>NUCLEOTIDE SEQUENCE [LARGE SCALE GENOMIC DNA]</scope>
    <source>
        <strain evidence="1 2">DGU99</strain>
    </source>
</reference>
<name>A0ABU9HR03_9FLAO</name>
<protein>
    <submittedName>
        <fullName evidence="1">Uncharacterized protein</fullName>
    </submittedName>
</protein>
<dbReference type="EMBL" id="JBBYHU010000056">
    <property type="protein sequence ID" value="MEL1242593.1"/>
    <property type="molecule type" value="Genomic_DNA"/>
</dbReference>
<accession>A0ABU9HR03</accession>
<organism evidence="1 2">
    <name type="scientific">Flavobacterium flavipallidum</name>
    <dbReference type="NCBI Taxonomy" id="3139140"/>
    <lineage>
        <taxon>Bacteria</taxon>
        <taxon>Pseudomonadati</taxon>
        <taxon>Bacteroidota</taxon>
        <taxon>Flavobacteriia</taxon>
        <taxon>Flavobacteriales</taxon>
        <taxon>Flavobacteriaceae</taxon>
        <taxon>Flavobacterium</taxon>
    </lineage>
</organism>